<dbReference type="AlphaFoldDB" id="A0A553SH10"/>
<dbReference type="PANTHER" id="PTHR36834">
    <property type="entry name" value="MEMBRANE PROTEIN-RELATED"/>
    <property type="match status" value="1"/>
</dbReference>
<dbReference type="PANTHER" id="PTHR36834:SF1">
    <property type="entry name" value="INTEGRAL MEMBRANE PROTEIN"/>
    <property type="match status" value="1"/>
</dbReference>
<name>A0A553SH10_NIACI</name>
<feature type="transmembrane region" description="Helical" evidence="1">
    <location>
        <begin position="113"/>
        <end position="136"/>
    </location>
</feature>
<feature type="transmembrane region" description="Helical" evidence="1">
    <location>
        <begin position="68"/>
        <end position="86"/>
    </location>
</feature>
<evidence type="ECO:0000313" key="4">
    <source>
        <dbReference type="Proteomes" id="UP000319837"/>
    </source>
</evidence>
<feature type="transmembrane region" description="Helical" evidence="1">
    <location>
        <begin position="31"/>
        <end position="47"/>
    </location>
</feature>
<reference evidence="4" key="1">
    <citation type="submission" date="2018-10" db="EMBL/GenBank/DDBJ databases">
        <title>FDA dAtabase for Regulatory Grade micrObial Sequences (FDA-ARGOS): Supporting development and validation of Infectious Disease Dx tests.</title>
        <authorList>
            <person name="Minogue T."/>
            <person name="Wolcott M."/>
            <person name="Wasieloski L."/>
            <person name="Aguilar W."/>
            <person name="Moore D."/>
            <person name="Tallon L."/>
            <person name="Sadzewicz L."/>
            <person name="Sengamalay N."/>
            <person name="Ott S."/>
            <person name="Godinez A."/>
            <person name="Nagaraj S."/>
            <person name="Vavikolanu K."/>
            <person name="Vyas G."/>
            <person name="Nadendla S."/>
            <person name="George J."/>
            <person name="Sichtig H."/>
        </authorList>
    </citation>
    <scope>NUCLEOTIDE SEQUENCE [LARGE SCALE GENOMIC DNA]</scope>
    <source>
        <strain evidence="4">FDAARGOS_343</strain>
    </source>
</reference>
<feature type="domain" description="VanZ-like" evidence="2">
    <location>
        <begin position="69"/>
        <end position="191"/>
    </location>
</feature>
<gene>
    <name evidence="3" type="ORF">CEQ21_11890</name>
</gene>
<protein>
    <submittedName>
        <fullName evidence="3">VanZ family protein</fullName>
    </submittedName>
</protein>
<dbReference type="Proteomes" id="UP000319837">
    <property type="component" value="Unassembled WGS sequence"/>
</dbReference>
<evidence type="ECO:0000256" key="1">
    <source>
        <dbReference type="SAM" id="Phobius"/>
    </source>
</evidence>
<comment type="caution">
    <text evidence="3">The sequence shown here is derived from an EMBL/GenBank/DDBJ whole genome shotgun (WGS) entry which is preliminary data.</text>
</comment>
<sequence>MKVYIPKKIILLAFLTLLFIIWIQTDIELALNFPIILLLLVPMWTYYRIYRSKKKQVVDVKRELLVNFFFLYLLMVMYVTLTPFHFTPLGNRGNINLVPYVQILYQYENKPSIFWMLYTLGNIIMFIPFGLLVPAIYRRRFKWLATIFLGAFASLTIEVTQYFFTVGRAADIDDFILNVFGSLLGYFLYRFTKIIKSKYPENIQTNQGLTKK</sequence>
<keyword evidence="1" id="KW-0472">Membrane</keyword>
<dbReference type="Pfam" id="PF04892">
    <property type="entry name" value="VanZ"/>
    <property type="match status" value="1"/>
</dbReference>
<feature type="transmembrane region" description="Helical" evidence="1">
    <location>
        <begin position="175"/>
        <end position="192"/>
    </location>
</feature>
<feature type="transmembrane region" description="Helical" evidence="1">
    <location>
        <begin position="143"/>
        <end position="163"/>
    </location>
</feature>
<keyword evidence="1" id="KW-1133">Transmembrane helix</keyword>
<keyword evidence="1" id="KW-0812">Transmembrane</keyword>
<evidence type="ECO:0000313" key="3">
    <source>
        <dbReference type="EMBL" id="TRZ36266.1"/>
    </source>
</evidence>
<feature type="transmembrane region" description="Helical" evidence="1">
    <location>
        <begin position="9"/>
        <end position="25"/>
    </location>
</feature>
<proteinExistence type="predicted"/>
<dbReference type="EMBL" id="RIBP01000004">
    <property type="protein sequence ID" value="TRZ36266.1"/>
    <property type="molecule type" value="Genomic_DNA"/>
</dbReference>
<organism evidence="3 4">
    <name type="scientific">Niallia circulans</name>
    <name type="common">Bacillus circulans</name>
    <dbReference type="NCBI Taxonomy" id="1397"/>
    <lineage>
        <taxon>Bacteria</taxon>
        <taxon>Bacillati</taxon>
        <taxon>Bacillota</taxon>
        <taxon>Bacilli</taxon>
        <taxon>Bacillales</taxon>
        <taxon>Bacillaceae</taxon>
        <taxon>Niallia</taxon>
    </lineage>
</organism>
<dbReference type="InterPro" id="IPR053150">
    <property type="entry name" value="Teicoplanin_resist-assoc"/>
</dbReference>
<accession>A0A553SH10</accession>
<evidence type="ECO:0000259" key="2">
    <source>
        <dbReference type="Pfam" id="PF04892"/>
    </source>
</evidence>
<dbReference type="InterPro" id="IPR006976">
    <property type="entry name" value="VanZ-like"/>
</dbReference>